<proteinExistence type="predicted"/>
<dbReference type="EMBL" id="OU015568">
    <property type="protein sequence ID" value="CAG5082527.1"/>
    <property type="molecule type" value="Genomic_DNA"/>
</dbReference>
<gene>
    <name evidence="2" type="ORF">OKIOD_LOCUS1707</name>
</gene>
<sequence length="283" mass="32558">MPYSTEKLQIVDMNEFSLNILYSKYLQSAPQFENFVKASTRSRQPNVEDLNSKTCTDVDQQLIEVIIDENVTRNEAEFYNDFFEQFKEEFEEDINLKYGSSISIPDFLGKSQQTLQKEPIEEVEGKSDLPPYPTTDVFQEKVIQKVVAAFDGECKGTFTDICDKTFIVAARKPFSINGNDIPDARFEEKYFQEDPNQKYFRWTKDDRTITVIPANIRNPTVAVDSFTSILCSHSGINAGGGAGDGGSRKRRWNHPKRVRGFRRGQRRNPNKSYYSRSSFLRSN</sequence>
<feature type="compositionally biased region" description="Basic residues" evidence="1">
    <location>
        <begin position="248"/>
        <end position="269"/>
    </location>
</feature>
<feature type="compositionally biased region" description="Polar residues" evidence="1">
    <location>
        <begin position="270"/>
        <end position="283"/>
    </location>
</feature>
<feature type="region of interest" description="Disordered" evidence="1">
    <location>
        <begin position="240"/>
        <end position="283"/>
    </location>
</feature>
<dbReference type="Proteomes" id="UP001158576">
    <property type="component" value="Chromosome PAR"/>
</dbReference>
<organism evidence="2 3">
    <name type="scientific">Oikopleura dioica</name>
    <name type="common">Tunicate</name>
    <dbReference type="NCBI Taxonomy" id="34765"/>
    <lineage>
        <taxon>Eukaryota</taxon>
        <taxon>Metazoa</taxon>
        <taxon>Chordata</taxon>
        <taxon>Tunicata</taxon>
        <taxon>Appendicularia</taxon>
        <taxon>Copelata</taxon>
        <taxon>Oikopleuridae</taxon>
        <taxon>Oikopleura</taxon>
    </lineage>
</organism>
<accession>A0ABN7RP40</accession>
<evidence type="ECO:0000256" key="1">
    <source>
        <dbReference type="SAM" id="MobiDB-lite"/>
    </source>
</evidence>
<evidence type="ECO:0000313" key="2">
    <source>
        <dbReference type="EMBL" id="CAG5082527.1"/>
    </source>
</evidence>
<reference evidence="2 3" key="1">
    <citation type="submission" date="2021-04" db="EMBL/GenBank/DDBJ databases">
        <authorList>
            <person name="Bliznina A."/>
        </authorList>
    </citation>
    <scope>NUCLEOTIDE SEQUENCE [LARGE SCALE GENOMIC DNA]</scope>
</reference>
<evidence type="ECO:0000313" key="3">
    <source>
        <dbReference type="Proteomes" id="UP001158576"/>
    </source>
</evidence>
<keyword evidence="3" id="KW-1185">Reference proteome</keyword>
<protein>
    <submittedName>
        <fullName evidence="2">Oidioi.mRNA.OKI2018_I69.PAR.g10149.t1.cds</fullName>
    </submittedName>
</protein>
<name>A0ABN7RP40_OIKDI</name>